<reference evidence="3 4" key="1">
    <citation type="submission" date="2016-07" db="EMBL/GenBank/DDBJ databases">
        <title>Pervasive Adenine N6-methylation of Active Genes in Fungi.</title>
        <authorList>
            <consortium name="DOE Joint Genome Institute"/>
            <person name="Mondo S.J."/>
            <person name="Dannebaum R.O."/>
            <person name="Kuo R.C."/>
            <person name="Labutti K."/>
            <person name="Haridas S."/>
            <person name="Kuo A."/>
            <person name="Salamov A."/>
            <person name="Ahrendt S.R."/>
            <person name="Lipzen A."/>
            <person name="Sullivan W."/>
            <person name="Andreopoulos W.B."/>
            <person name="Clum A."/>
            <person name="Lindquist E."/>
            <person name="Daum C."/>
            <person name="Ramamoorthy G.K."/>
            <person name="Gryganskyi A."/>
            <person name="Culley D."/>
            <person name="Magnuson J.K."/>
            <person name="James T.Y."/>
            <person name="O'Malley M.A."/>
            <person name="Stajich J.E."/>
            <person name="Spatafora J.W."/>
            <person name="Visel A."/>
            <person name="Grigoriev I.V."/>
        </authorList>
    </citation>
    <scope>NUCLEOTIDE SEQUENCE [LARGE SCALE GENOMIC DNA]</scope>
    <source>
        <strain evidence="3 4">JEL800</strain>
    </source>
</reference>
<gene>
    <name evidence="3" type="ORF">BCR33DRAFT_680193</name>
</gene>
<feature type="coiled-coil region" evidence="1">
    <location>
        <begin position="68"/>
        <end position="118"/>
    </location>
</feature>
<evidence type="ECO:0000313" key="4">
    <source>
        <dbReference type="Proteomes" id="UP000193642"/>
    </source>
</evidence>
<dbReference type="Proteomes" id="UP000193642">
    <property type="component" value="Unassembled WGS sequence"/>
</dbReference>
<dbReference type="InterPro" id="IPR027417">
    <property type="entry name" value="P-loop_NTPase"/>
</dbReference>
<dbReference type="InterPro" id="IPR036465">
    <property type="entry name" value="vWFA_dom_sf"/>
</dbReference>
<evidence type="ECO:0000256" key="1">
    <source>
        <dbReference type="SAM" id="Coils"/>
    </source>
</evidence>
<keyword evidence="1" id="KW-0175">Coiled coil</keyword>
<name>A0A1Y2C8S2_9FUNG</name>
<dbReference type="Gene3D" id="3.40.50.300">
    <property type="entry name" value="P-loop containing nucleotide triphosphate hydrolases"/>
    <property type="match status" value="1"/>
</dbReference>
<dbReference type="SUPFAM" id="SSF53300">
    <property type="entry name" value="vWA-like"/>
    <property type="match status" value="1"/>
</dbReference>
<dbReference type="PANTHER" id="PTHR22796">
    <property type="entry name" value="URG4-RELATED"/>
    <property type="match status" value="1"/>
</dbReference>
<sequence>MDTFLCELNISNQYNFLRQRRINAIDPNAKTSTVSGAVVNDPTPHKTLELEVGESTARTTPTVPPGKGEILNDELARLRAELAQAAVEVSNWKASLAAADTEFKMNKAQKMLDNVTAEKDKLFMAVSALVGKISDRGHSETQAVVTGSVTQSQGPSSNLPAKPSNLDLEIASGDILNQLLNDEAAAWLGQSGLAEFNTLTEISSSVFNNTATDSNLMAPVITALEWHDAHSDLLFSEEQPPLSNSKVVSATKLHKKVVFGPVTPSSAEMYCLLLLTREQASNGSVAKIVICQADIERLSNDLVPGSYTSLSKIDFKVLNNISLALVGVYGNKAMIAKYLKAKGLVSESVYETMISGKTKGIVGRNAAESCLESGLYLLWNKAAKATDGVVVYWPEDSTWSDDNQASVARNRSTFMRYLSKVTVQQICLFGMADGEMIALNETPTNVDNFDEDNFDQERGWLEIEETSLQEEGAFAGVGFKSVYSRLLMSPNTPTVVTGSSTPGVVVQKPVGRSVERNLLQGDFIDFARLICQGRLPFSFACDLPEWFIRYLVEHGFQLRAPEATAAWKASMQHIQGEKDQKRAAIANLAQDQLEVRSYISNKFISHLNTLVRYKEGHTTITYSQAFEKAVDERVLAIVNVLPTNMENELRTHLKQIDGSDFGPLLSEIKKSRPLYDRYSYRNHCGYLNAVLESTDPTNPFRSSVMDAFADWADRKERQIADYFVNAYNKAMRQQYESELTEAARIQSNEANCSFRESCNSLFEGDIDSKWELLSIRELNNTRRTVSWNEIRVIPPSKACELYQFRLTQEDMFALGDNSVSLSPYLSQSPTATFSMGEKQVLRLCHVTEKHLILVIDDTEAGKCFIYARDHNKFDYCSPIKELHLSRLPDYNLAIYEKMGKLAFVSASLQLTIIEFRDEFKRADATQISLKDFYPENADFKESRVCWVNDREICIIESTGRSRIFMVASRQFRPAMLKLPATATNHKSSPDNSCLMYLNDRKLNFVFWNSFGSDNCRPHEIEFFDEVPFALVGFGDGKAPITRMYLLSIESSPDIGFIRSISLKITTKQSNLVIRSRAPNARNTHHNAEQNGSYPTCNCYIDVWYDIWREFPLAAPLKRKAITVSNLPPSILFVADGFIDDNNLRLYWINKIKKFNEKVKKPTIVMIGGQRVDILASIAISTKRFHSVIDEDIPLSKFKMGEWLIGLVCLIPIQLAVARNNQFLPMIDGISSLSNDRAMMGKNTSEIANLLTIGWLESIFHYYSDLPVKVISSLGEQSVGKSYTLNHLADTSFAGSAMRTTEGVWMAVSPTENYLTVCMDFEGLNSVERSLQEDNLLVLFNTAISNYILFRNNIAMSRAVQEMFKSFQASSSILEPEKNRPHLFNSVLVVVIKDIEDHQKTDIETEFRNKIEKIVASEQANNFITRLHNKRVKIVPWPFFQTPDFYRQFNLEGNFIDKRLDTRQQYPGGLKFLNAVKTLMAKLKISDWSSMDSSLIKTRVTWLIETLPNALSEGCVEKTPVKEPLRDLNTGVLIENTDDSEFSLPLRSIDTAAIKNVVIQYENICSRDGADEECKEGEVFETKWKLGLAAHCSKLLAVRFATVDLWIQSNVKGFPSANNDVVQLLRILEKQKQDVTESFNFCAQACSADTKCLLTCIQVTHDGVHDCGTDHICHRNCDFCQKLCGLGAGHHGDHFCSVSEHCCGLPCDLNQTQGCSHACVKQARHPATEGHLCASKSHKCMELCALRDIPTKNGEKFTCLNMCDALHDVEHDRHACKDTQLCPILCKLCQRPCSSQDHFHALNPDAIHLCGLDHPCPELCADDGICEVPVVPTEESAVYQGTLETFTFIRYVQMAKRLQCSQRIPAGKITHDGSHSHILKLSQEEEAVLSEKYEETFNSLVAQFGKDSEQVKTHIQSHKPKKIVHFCAKQCSDCNYYCKLEHNHAEDSHDTSHGNMINTTWTLEDDTGFVEVLGRKYASGDGGAAVYCNLVCGGLGRHVHVANCQYQSDESGGRCSGGTHHEHVNNRMAPHPDIPKDFISHEEKWKRSGFKDPYTNEMQAEFKLCDAFCPDPVHETKQYCTCSLFHAPVAFIEPGKAGTISSNGHLFPCTHLTSSAHHIIFVLDRSGSMSSSSAKPLEGTPVTASLMRTHPNCLGAAYSACFSFWTTREAVYSTKNIPRQDAYSVVLFDTGCVVPVENDFNSSPTELLSVLQNYFDCGGTDFARAMREVQNLIDRHWSDDCTPMVIFLSDGGDSYPQREMRVFTDSLLAKQTPVQFHTVGFGNYSFETLSQMVNECNAKNRSAGNDYNCGAYTAIGEIKLTETFMGIADSLTKRAALASS</sequence>
<dbReference type="PANTHER" id="PTHR22796:SF1">
    <property type="entry name" value="VWFA DOMAIN-CONTAINING PROTEIN"/>
    <property type="match status" value="1"/>
</dbReference>
<accession>A0A1Y2C8S2</accession>
<dbReference type="EMBL" id="MCGO01000027">
    <property type="protein sequence ID" value="ORY42725.1"/>
    <property type="molecule type" value="Genomic_DNA"/>
</dbReference>
<organism evidence="3 4">
    <name type="scientific">Rhizoclosmatium globosum</name>
    <dbReference type="NCBI Taxonomy" id="329046"/>
    <lineage>
        <taxon>Eukaryota</taxon>
        <taxon>Fungi</taxon>
        <taxon>Fungi incertae sedis</taxon>
        <taxon>Chytridiomycota</taxon>
        <taxon>Chytridiomycota incertae sedis</taxon>
        <taxon>Chytridiomycetes</taxon>
        <taxon>Chytridiales</taxon>
        <taxon>Chytriomycetaceae</taxon>
        <taxon>Rhizoclosmatium</taxon>
    </lineage>
</organism>
<dbReference type="Pfam" id="PF13519">
    <property type="entry name" value="VWA_2"/>
    <property type="match status" value="1"/>
</dbReference>
<protein>
    <recommendedName>
        <fullName evidence="2">VWFA domain-containing protein</fullName>
    </recommendedName>
</protein>
<feature type="domain" description="VWFA" evidence="2">
    <location>
        <begin position="2117"/>
        <end position="2323"/>
    </location>
</feature>
<dbReference type="InterPro" id="IPR002035">
    <property type="entry name" value="VWF_A"/>
</dbReference>
<dbReference type="SUPFAM" id="SSF52540">
    <property type="entry name" value="P-loop containing nucleoside triphosphate hydrolases"/>
    <property type="match status" value="1"/>
</dbReference>
<dbReference type="Gene3D" id="3.40.50.410">
    <property type="entry name" value="von Willebrand factor, type A domain"/>
    <property type="match status" value="1"/>
</dbReference>
<evidence type="ECO:0000259" key="2">
    <source>
        <dbReference type="PROSITE" id="PS50234"/>
    </source>
</evidence>
<dbReference type="OrthoDB" id="2152366at2759"/>
<keyword evidence="4" id="KW-1185">Reference proteome</keyword>
<comment type="caution">
    <text evidence="3">The sequence shown here is derived from an EMBL/GenBank/DDBJ whole genome shotgun (WGS) entry which is preliminary data.</text>
</comment>
<proteinExistence type="predicted"/>
<dbReference type="PROSITE" id="PS50234">
    <property type="entry name" value="VWFA"/>
    <property type="match status" value="1"/>
</dbReference>
<dbReference type="STRING" id="329046.A0A1Y2C8S2"/>
<evidence type="ECO:0000313" key="3">
    <source>
        <dbReference type="EMBL" id="ORY42725.1"/>
    </source>
</evidence>
<dbReference type="CDD" id="cd00198">
    <property type="entry name" value="vWFA"/>
    <property type="match status" value="1"/>
</dbReference>